<dbReference type="EMBL" id="KK107161">
    <property type="protein sequence ID" value="EZA56584.1"/>
    <property type="molecule type" value="Genomic_DNA"/>
</dbReference>
<evidence type="ECO:0000313" key="2">
    <source>
        <dbReference type="Proteomes" id="UP000053097"/>
    </source>
</evidence>
<accession>A0A026WNA4</accession>
<evidence type="ECO:0000313" key="1">
    <source>
        <dbReference type="EMBL" id="EZA56584.1"/>
    </source>
</evidence>
<organism evidence="1 2">
    <name type="scientific">Ooceraea biroi</name>
    <name type="common">Clonal raider ant</name>
    <name type="synonym">Cerapachys biroi</name>
    <dbReference type="NCBI Taxonomy" id="2015173"/>
    <lineage>
        <taxon>Eukaryota</taxon>
        <taxon>Metazoa</taxon>
        <taxon>Ecdysozoa</taxon>
        <taxon>Arthropoda</taxon>
        <taxon>Hexapoda</taxon>
        <taxon>Insecta</taxon>
        <taxon>Pterygota</taxon>
        <taxon>Neoptera</taxon>
        <taxon>Endopterygota</taxon>
        <taxon>Hymenoptera</taxon>
        <taxon>Apocrita</taxon>
        <taxon>Aculeata</taxon>
        <taxon>Formicoidea</taxon>
        <taxon>Formicidae</taxon>
        <taxon>Dorylinae</taxon>
        <taxon>Ooceraea</taxon>
    </lineage>
</organism>
<keyword evidence="2" id="KW-1185">Reference proteome</keyword>
<protein>
    <submittedName>
        <fullName evidence="1">Uncharacterized protein</fullName>
    </submittedName>
</protein>
<sequence>MKEIEKTSESIRKKHHALKTGKIEDDIAVRRHLGPIIEPLQTIVDNSTTRAVKDVAVEVPCTPKRDRT</sequence>
<dbReference type="AlphaFoldDB" id="A0A026WNA4"/>
<name>A0A026WNA4_OOCBI</name>
<dbReference type="Proteomes" id="UP000053097">
    <property type="component" value="Unassembled WGS sequence"/>
</dbReference>
<reference evidence="1 2" key="1">
    <citation type="journal article" date="2014" name="Curr. Biol.">
        <title>The genome of the clonal raider ant Cerapachys biroi.</title>
        <authorList>
            <person name="Oxley P.R."/>
            <person name="Ji L."/>
            <person name="Fetter-Pruneda I."/>
            <person name="McKenzie S.K."/>
            <person name="Li C."/>
            <person name="Hu H."/>
            <person name="Zhang G."/>
            <person name="Kronauer D.J."/>
        </authorList>
    </citation>
    <scope>NUCLEOTIDE SEQUENCE [LARGE SCALE GENOMIC DNA]</scope>
</reference>
<gene>
    <name evidence="1" type="ORF">X777_03262</name>
</gene>
<proteinExistence type="predicted"/>